<reference evidence="1" key="1">
    <citation type="journal article" date="2021" name="Proc. Natl. Acad. Sci. U.S.A.">
        <title>A Catalog of Tens of Thousands of Viruses from Human Metagenomes Reveals Hidden Associations with Chronic Diseases.</title>
        <authorList>
            <person name="Tisza M.J."/>
            <person name="Buck C.B."/>
        </authorList>
    </citation>
    <scope>NUCLEOTIDE SEQUENCE</scope>
    <source>
        <strain evidence="1">Ct3o911</strain>
    </source>
</reference>
<protein>
    <submittedName>
        <fullName evidence="1">Uncharacterized protein</fullName>
    </submittedName>
</protein>
<name>A0A8S5LJI7_9CAUD</name>
<evidence type="ECO:0000313" key="1">
    <source>
        <dbReference type="EMBL" id="DAD70220.1"/>
    </source>
</evidence>
<sequence>MQDLNTSTKTMADRYYSMVEANNITGANEYLVQNPSLALSVFNADKYNKLRDAIVSVERFFYDEVKLYIGDKHEQYESIDGGAY</sequence>
<proteinExistence type="predicted"/>
<organism evidence="1">
    <name type="scientific">Siphoviridae sp. ct3o911</name>
    <dbReference type="NCBI Taxonomy" id="2827560"/>
    <lineage>
        <taxon>Viruses</taxon>
        <taxon>Duplodnaviria</taxon>
        <taxon>Heunggongvirae</taxon>
        <taxon>Uroviricota</taxon>
        <taxon>Caudoviricetes</taxon>
    </lineage>
</organism>
<dbReference type="EMBL" id="BK015861">
    <property type="protein sequence ID" value="DAD70220.1"/>
    <property type="molecule type" value="Genomic_DNA"/>
</dbReference>
<accession>A0A8S5LJI7</accession>